<keyword evidence="2" id="KW-1185">Reference proteome</keyword>
<dbReference type="AlphaFoldDB" id="A0A2H3BE04"/>
<name>A0A2H3BE04_9AGAR</name>
<sequence length="73" mass="8144">MPRTKKHGVVSQNPMMFSPGPQDKLASTVFGAIQAMHPSRKVTFLFDISLAFCSQITRICSLLQPPLIRHCQC</sequence>
<gene>
    <name evidence="1" type="ORF">ARMSODRAFT_957424</name>
</gene>
<proteinExistence type="predicted"/>
<protein>
    <submittedName>
        <fullName evidence="1">Uncharacterized protein</fullName>
    </submittedName>
</protein>
<evidence type="ECO:0000313" key="1">
    <source>
        <dbReference type="EMBL" id="PBK69101.1"/>
    </source>
</evidence>
<dbReference type="EMBL" id="KZ293430">
    <property type="protein sequence ID" value="PBK69101.1"/>
    <property type="molecule type" value="Genomic_DNA"/>
</dbReference>
<evidence type="ECO:0000313" key="2">
    <source>
        <dbReference type="Proteomes" id="UP000218334"/>
    </source>
</evidence>
<reference evidence="2" key="1">
    <citation type="journal article" date="2017" name="Nat. Ecol. Evol.">
        <title>Genome expansion and lineage-specific genetic innovations in the forest pathogenic fungi Armillaria.</title>
        <authorList>
            <person name="Sipos G."/>
            <person name="Prasanna A.N."/>
            <person name="Walter M.C."/>
            <person name="O'Connor E."/>
            <person name="Balint B."/>
            <person name="Krizsan K."/>
            <person name="Kiss B."/>
            <person name="Hess J."/>
            <person name="Varga T."/>
            <person name="Slot J."/>
            <person name="Riley R."/>
            <person name="Boka B."/>
            <person name="Rigling D."/>
            <person name="Barry K."/>
            <person name="Lee J."/>
            <person name="Mihaltcheva S."/>
            <person name="LaButti K."/>
            <person name="Lipzen A."/>
            <person name="Waldron R."/>
            <person name="Moloney N.M."/>
            <person name="Sperisen C."/>
            <person name="Kredics L."/>
            <person name="Vagvoelgyi C."/>
            <person name="Patrignani A."/>
            <person name="Fitzpatrick D."/>
            <person name="Nagy I."/>
            <person name="Doyle S."/>
            <person name="Anderson J.B."/>
            <person name="Grigoriev I.V."/>
            <person name="Gueldener U."/>
            <person name="Muensterkoetter M."/>
            <person name="Nagy L.G."/>
        </authorList>
    </citation>
    <scope>NUCLEOTIDE SEQUENCE [LARGE SCALE GENOMIC DNA]</scope>
    <source>
        <strain evidence="2">28-4</strain>
    </source>
</reference>
<organism evidence="1 2">
    <name type="scientific">Armillaria solidipes</name>
    <dbReference type="NCBI Taxonomy" id="1076256"/>
    <lineage>
        <taxon>Eukaryota</taxon>
        <taxon>Fungi</taxon>
        <taxon>Dikarya</taxon>
        <taxon>Basidiomycota</taxon>
        <taxon>Agaricomycotina</taxon>
        <taxon>Agaricomycetes</taxon>
        <taxon>Agaricomycetidae</taxon>
        <taxon>Agaricales</taxon>
        <taxon>Marasmiineae</taxon>
        <taxon>Physalacriaceae</taxon>
        <taxon>Armillaria</taxon>
    </lineage>
</organism>
<dbReference type="Proteomes" id="UP000218334">
    <property type="component" value="Unassembled WGS sequence"/>
</dbReference>
<accession>A0A2H3BE04</accession>